<name>A0AAE1BAH0_9GAST</name>
<evidence type="ECO:0000256" key="1">
    <source>
        <dbReference type="SAM" id="MobiDB-lite"/>
    </source>
</evidence>
<keyword evidence="3" id="KW-1185">Reference proteome</keyword>
<dbReference type="Proteomes" id="UP001283361">
    <property type="component" value="Unassembled WGS sequence"/>
</dbReference>
<proteinExistence type="predicted"/>
<gene>
    <name evidence="2" type="ORF">RRG08_012264</name>
</gene>
<protein>
    <submittedName>
        <fullName evidence="2">Uncharacterized protein</fullName>
    </submittedName>
</protein>
<evidence type="ECO:0000313" key="2">
    <source>
        <dbReference type="EMBL" id="KAK3802749.1"/>
    </source>
</evidence>
<feature type="region of interest" description="Disordered" evidence="1">
    <location>
        <begin position="75"/>
        <end position="95"/>
    </location>
</feature>
<organism evidence="2 3">
    <name type="scientific">Elysia crispata</name>
    <name type="common">lettuce slug</name>
    <dbReference type="NCBI Taxonomy" id="231223"/>
    <lineage>
        <taxon>Eukaryota</taxon>
        <taxon>Metazoa</taxon>
        <taxon>Spiralia</taxon>
        <taxon>Lophotrochozoa</taxon>
        <taxon>Mollusca</taxon>
        <taxon>Gastropoda</taxon>
        <taxon>Heterobranchia</taxon>
        <taxon>Euthyneura</taxon>
        <taxon>Panpulmonata</taxon>
        <taxon>Sacoglossa</taxon>
        <taxon>Placobranchoidea</taxon>
        <taxon>Plakobranchidae</taxon>
        <taxon>Elysia</taxon>
    </lineage>
</organism>
<comment type="caution">
    <text evidence="2">The sequence shown here is derived from an EMBL/GenBank/DDBJ whole genome shotgun (WGS) entry which is preliminary data.</text>
</comment>
<dbReference type="EMBL" id="JAWDGP010000216">
    <property type="protein sequence ID" value="KAK3802749.1"/>
    <property type="molecule type" value="Genomic_DNA"/>
</dbReference>
<accession>A0AAE1BAH0</accession>
<reference evidence="2" key="1">
    <citation type="journal article" date="2023" name="G3 (Bethesda)">
        <title>A reference genome for the long-term kleptoplast-retaining sea slug Elysia crispata morphotype clarki.</title>
        <authorList>
            <person name="Eastman K.E."/>
            <person name="Pendleton A.L."/>
            <person name="Shaikh M.A."/>
            <person name="Suttiyut T."/>
            <person name="Ogas R."/>
            <person name="Tomko P."/>
            <person name="Gavelis G."/>
            <person name="Widhalm J.R."/>
            <person name="Wisecaver J.H."/>
        </authorList>
    </citation>
    <scope>NUCLEOTIDE SEQUENCE</scope>
    <source>
        <strain evidence="2">ECLA1</strain>
    </source>
</reference>
<evidence type="ECO:0000313" key="3">
    <source>
        <dbReference type="Proteomes" id="UP001283361"/>
    </source>
</evidence>
<dbReference type="AlphaFoldDB" id="A0AAE1BAH0"/>
<sequence>MTTAAGLLVPCLGVMRAAARKTIDRVSRFHDPMSASLSLDNDVLSLQFVWFLVGMASGCSSPMIVYKKCCSLEKPSGTGEFSRGSGETRRDTARRRAKQTLILNSGLVI</sequence>